<dbReference type="InterPro" id="IPR052787">
    <property type="entry name" value="MAVS"/>
</dbReference>
<accession>A0A6P5A2M9</accession>
<keyword evidence="1" id="KW-1017">Isopeptide bond</keyword>
<organism evidence="5 6">
    <name type="scientific">Branchiostoma belcheri</name>
    <name type="common">Amphioxus</name>
    <dbReference type="NCBI Taxonomy" id="7741"/>
    <lineage>
        <taxon>Eukaryota</taxon>
        <taxon>Metazoa</taxon>
        <taxon>Chordata</taxon>
        <taxon>Cephalochordata</taxon>
        <taxon>Leptocardii</taxon>
        <taxon>Amphioxiformes</taxon>
        <taxon>Branchiostomatidae</taxon>
        <taxon>Branchiostoma</taxon>
    </lineage>
</organism>
<dbReference type="Proteomes" id="UP000515135">
    <property type="component" value="Unplaced"/>
</dbReference>
<dbReference type="RefSeq" id="XP_019637457.1">
    <property type="nucleotide sequence ID" value="XM_019781898.1"/>
</dbReference>
<dbReference type="PANTHER" id="PTHR21446">
    <property type="entry name" value="DUF3504 DOMAIN-CONTAINING PROTEIN"/>
    <property type="match status" value="1"/>
</dbReference>
<keyword evidence="5" id="KW-1185">Reference proteome</keyword>
<keyword evidence="3" id="KW-0832">Ubl conjugation</keyword>
<name>A0A6P5A2M9_BRABE</name>
<dbReference type="AlphaFoldDB" id="A0A6P5A2M9"/>
<evidence type="ECO:0000256" key="2">
    <source>
        <dbReference type="ARBA" id="ARBA00022553"/>
    </source>
</evidence>
<gene>
    <name evidence="6" type="primary">LOC109479861</name>
</gene>
<dbReference type="GeneID" id="109479861"/>
<feature type="domain" description="ZMYM2-like/QRICH1 C-terminal" evidence="4">
    <location>
        <begin position="148"/>
        <end position="285"/>
    </location>
</feature>
<evidence type="ECO:0000256" key="1">
    <source>
        <dbReference type="ARBA" id="ARBA00022499"/>
    </source>
</evidence>
<sequence>MPSNEKDVKAHRYRRRKQLCAHNYPVKWAANAYKVWAEQENGKLLAKEPCERFLAPTDWTRVTPPEANFWVSKYLTEVRKQDGKPYTPSTLHTLAHGLDHHIKEDLGINHLELMSSNPQFADVRNALLNQKQLYGHLEGISKSGVKEFTEEDEVELWRKVFDLNTSQGLLYAVYYHNCKLFGVWTGEEHHSLTVSQFSFGQDNKGQFIKFIRQGRKKKAQGKEYTYYAVPGNPWCVVSLYQLYLSKIPPKGPFYFRPVTNPSQSHLWYSAQPVGHNYFATIMSKLADMIGLDGRYTAASVCKERPLRGDLPCSKRLCSHEHLPIPTVHGTTCTLAPVNIAPKSSSVHSAAAASSSASFTDGTPNPSLFMLVPVASSMAGTGELGNEQNID</sequence>
<protein>
    <submittedName>
        <fullName evidence="6">Uncharacterized protein LOC109479861</fullName>
    </submittedName>
</protein>
<keyword evidence="2" id="KW-0597">Phosphoprotein</keyword>
<evidence type="ECO:0000313" key="6">
    <source>
        <dbReference type="RefSeq" id="XP_019637457.1"/>
    </source>
</evidence>
<dbReference type="PANTHER" id="PTHR21446:SF13">
    <property type="entry name" value="DUF3504 DOMAIN-CONTAINING PROTEIN"/>
    <property type="match status" value="1"/>
</dbReference>
<dbReference type="InterPro" id="IPR021893">
    <property type="entry name" value="ZMYM2-like_C"/>
</dbReference>
<reference evidence="6" key="1">
    <citation type="submission" date="2025-08" db="UniProtKB">
        <authorList>
            <consortium name="RefSeq"/>
        </authorList>
    </citation>
    <scope>IDENTIFICATION</scope>
    <source>
        <tissue evidence="6">Gonad</tissue>
    </source>
</reference>
<dbReference type="Pfam" id="PF12012">
    <property type="entry name" value="DUF3504"/>
    <property type="match status" value="1"/>
</dbReference>
<evidence type="ECO:0000313" key="5">
    <source>
        <dbReference type="Proteomes" id="UP000515135"/>
    </source>
</evidence>
<proteinExistence type="predicted"/>
<dbReference type="KEGG" id="bbel:109479861"/>
<dbReference type="OrthoDB" id="5957988at2759"/>
<evidence type="ECO:0000259" key="4">
    <source>
        <dbReference type="Pfam" id="PF12012"/>
    </source>
</evidence>
<evidence type="ECO:0000256" key="3">
    <source>
        <dbReference type="ARBA" id="ARBA00022843"/>
    </source>
</evidence>